<gene>
    <name evidence="1" type="ORF">GARC_3944</name>
</gene>
<dbReference type="Proteomes" id="UP000006327">
    <property type="component" value="Unassembled WGS sequence"/>
</dbReference>
<dbReference type="STRING" id="493475.GARC_3944"/>
<dbReference type="InterPro" id="IPR038590">
    <property type="entry name" value="YaeQ_sf"/>
</dbReference>
<dbReference type="Pfam" id="PF07152">
    <property type="entry name" value="YaeQ"/>
    <property type="match status" value="1"/>
</dbReference>
<name>K6YAE2_9ALTE</name>
<dbReference type="AlphaFoldDB" id="K6YAE2"/>
<dbReference type="InterPro" id="IPR009822">
    <property type="entry name" value="YaeQ"/>
</dbReference>
<evidence type="ECO:0008006" key="3">
    <source>
        <dbReference type="Google" id="ProtNLM"/>
    </source>
</evidence>
<protein>
    <recommendedName>
        <fullName evidence="3">YaeQ family protein</fullName>
    </recommendedName>
</protein>
<sequence>MALKPTIYKFKLSVSDLNHDYFDTLNLTVALHPSETKERMMVRVLVFCLHAYQDHENLMTFTKGLSAIDEPDIWLRGLDDQLHLWIDVGEPSFERIKKSCRLSKQTYVYSFNSKSNAWWKQSQTQFSSLPVNVLSFDWQEIQGLSGLLVRKMDFSVTLSGESAFIAAENEQVEVNWQALQLNEE</sequence>
<dbReference type="OrthoDB" id="5293309at2"/>
<keyword evidence="2" id="KW-1185">Reference proteome</keyword>
<dbReference type="PANTHER" id="PTHR38784">
    <property type="entry name" value="SUCROSE PHOSPHORYLASE"/>
    <property type="match status" value="1"/>
</dbReference>
<dbReference type="InterPro" id="IPR011335">
    <property type="entry name" value="Restrct_endonuc-II-like"/>
</dbReference>
<dbReference type="SMART" id="SM01322">
    <property type="entry name" value="YaeQ"/>
    <property type="match status" value="1"/>
</dbReference>
<dbReference type="PIRSF" id="PIRSF011484">
    <property type="entry name" value="YaeQ"/>
    <property type="match status" value="1"/>
</dbReference>
<reference evidence="1 2" key="1">
    <citation type="journal article" date="2017" name="Antonie Van Leeuwenhoek">
        <title>Rhizobium rhizosphaerae sp. nov., a novel species isolated from rice rhizosphere.</title>
        <authorList>
            <person name="Zhao J.J."/>
            <person name="Zhang J."/>
            <person name="Zhang R.J."/>
            <person name="Zhang C.W."/>
            <person name="Yin H.Q."/>
            <person name="Zhang X.X."/>
        </authorList>
    </citation>
    <scope>NUCLEOTIDE SEQUENCE [LARGE SCALE GENOMIC DNA]</scope>
    <source>
        <strain evidence="1 2">BSs20135</strain>
    </source>
</reference>
<evidence type="ECO:0000313" key="1">
    <source>
        <dbReference type="EMBL" id="GAC20896.1"/>
    </source>
</evidence>
<dbReference type="EMBL" id="BAEO01000056">
    <property type="protein sequence ID" value="GAC20896.1"/>
    <property type="molecule type" value="Genomic_DNA"/>
</dbReference>
<dbReference type="eggNOG" id="COG4681">
    <property type="taxonomic scope" value="Bacteria"/>
</dbReference>
<dbReference type="SUPFAM" id="SSF52980">
    <property type="entry name" value="Restriction endonuclease-like"/>
    <property type="match status" value="1"/>
</dbReference>
<evidence type="ECO:0000313" key="2">
    <source>
        <dbReference type="Proteomes" id="UP000006327"/>
    </source>
</evidence>
<dbReference type="RefSeq" id="WP_007623302.1">
    <property type="nucleotide sequence ID" value="NZ_BAEO01000056.1"/>
</dbReference>
<comment type="caution">
    <text evidence="1">The sequence shown here is derived from an EMBL/GenBank/DDBJ whole genome shotgun (WGS) entry which is preliminary data.</text>
</comment>
<organism evidence="1 2">
    <name type="scientific">Paraglaciecola arctica BSs20135</name>
    <dbReference type="NCBI Taxonomy" id="493475"/>
    <lineage>
        <taxon>Bacteria</taxon>
        <taxon>Pseudomonadati</taxon>
        <taxon>Pseudomonadota</taxon>
        <taxon>Gammaproteobacteria</taxon>
        <taxon>Alteromonadales</taxon>
        <taxon>Alteromonadaceae</taxon>
        <taxon>Paraglaciecola</taxon>
    </lineage>
</organism>
<accession>K6YAE2</accession>
<dbReference type="PANTHER" id="PTHR38784:SF1">
    <property type="entry name" value="SUCROSE PHOSPHORYLASE"/>
    <property type="match status" value="1"/>
</dbReference>
<dbReference type="Gene3D" id="3.10.640.10">
    <property type="entry name" value="Restriction endonuclease-like alpha-beta roll domain"/>
    <property type="match status" value="1"/>
</dbReference>
<proteinExistence type="predicted"/>